<dbReference type="PANTHER" id="PTHR40448:SF1">
    <property type="entry name" value="TWO-COMPONENT SENSOR HISTIDINE KINASE"/>
    <property type="match status" value="1"/>
</dbReference>
<dbReference type="AlphaFoldDB" id="C4Z7D7"/>
<evidence type="ECO:0000256" key="1">
    <source>
        <dbReference type="SAM" id="Phobius"/>
    </source>
</evidence>
<keyword evidence="3" id="KW-0614">Plasmid</keyword>
<protein>
    <recommendedName>
        <fullName evidence="2">Sensor histidine kinase NatK-like C-terminal domain-containing protein</fullName>
    </recommendedName>
</protein>
<keyword evidence="4" id="KW-1185">Reference proteome</keyword>
<keyword evidence="1" id="KW-0812">Transmembrane</keyword>
<dbReference type="InterPro" id="IPR032834">
    <property type="entry name" value="NatK-like_C"/>
</dbReference>
<feature type="transmembrane region" description="Helical" evidence="1">
    <location>
        <begin position="118"/>
        <end position="141"/>
    </location>
</feature>
<dbReference type="RefSeq" id="WP_012740349.1">
    <property type="nucleotide sequence ID" value="NC_012780.1"/>
</dbReference>
<dbReference type="GO" id="GO:0042802">
    <property type="term" value="F:identical protein binding"/>
    <property type="evidence" value="ECO:0007669"/>
    <property type="project" value="TreeGrafter"/>
</dbReference>
<dbReference type="HOGENOM" id="CLU_020211_13_3_9"/>
<feature type="transmembrane region" description="Helical" evidence="1">
    <location>
        <begin position="33"/>
        <end position="51"/>
    </location>
</feature>
<dbReference type="GeneID" id="41356842"/>
<gene>
    <name evidence="3" type="ordered locus">EUBELI_20068</name>
</gene>
<dbReference type="CDD" id="cd16935">
    <property type="entry name" value="HATPase_AgrC-ComD-like"/>
    <property type="match status" value="1"/>
</dbReference>
<feature type="transmembrane region" description="Helical" evidence="1">
    <location>
        <begin position="153"/>
        <end position="177"/>
    </location>
</feature>
<evidence type="ECO:0000313" key="3">
    <source>
        <dbReference type="EMBL" id="ACR73215.1"/>
    </source>
</evidence>
<accession>C4Z7D7</accession>
<feature type="transmembrane region" description="Helical" evidence="1">
    <location>
        <begin position="57"/>
        <end position="74"/>
    </location>
</feature>
<keyword evidence="1" id="KW-1133">Transmembrane helix</keyword>
<proteinExistence type="predicted"/>
<evidence type="ECO:0000259" key="2">
    <source>
        <dbReference type="Pfam" id="PF14501"/>
    </source>
</evidence>
<dbReference type="Pfam" id="PF14501">
    <property type="entry name" value="HATPase_c_5"/>
    <property type="match status" value="1"/>
</dbReference>
<dbReference type="Proteomes" id="UP000001476">
    <property type="component" value="Plasmid pEubeli2"/>
</dbReference>
<dbReference type="eggNOG" id="COG0642">
    <property type="taxonomic scope" value="Bacteria"/>
</dbReference>
<organism evidence="3 4">
    <name type="scientific">Lachnospira eligens (strain ATCC 27750 / DSM 3376 / VPI C15-48 / C15-B4)</name>
    <name type="common">Eubacterium eligens</name>
    <dbReference type="NCBI Taxonomy" id="515620"/>
    <lineage>
        <taxon>Bacteria</taxon>
        <taxon>Bacillati</taxon>
        <taxon>Bacillota</taxon>
        <taxon>Clostridia</taxon>
        <taxon>Lachnospirales</taxon>
        <taxon>Lachnospiraceae</taxon>
        <taxon>Lachnospira</taxon>
    </lineage>
</organism>
<feature type="transmembrane region" description="Helical" evidence="1">
    <location>
        <begin position="6"/>
        <end position="26"/>
    </location>
</feature>
<sequence>MGIVLSYAFAHIIEAVILWMSMSQMYEHRYKKWVTGLIIMIGHAIMFMVFLSNNMAISMTVNNIVYILLIAVLYKVNKKAAVFWAVLFNSLISLAEVMVLFMTQYIVGIENVKSQNTLIILTVLCLCKILYFLFAQIIIIIKKKSFVKMSESIDISMALLLLILVSSLIVCMTFYSIGMKWNLEKRETIWMIISMIVLVISDILILLVNIKINERNAENQRIKLELAKERADAEYYKLEHEKNEKFEILRHDIKAHLNAMLDMGTDENIKQYILEIIEDYSIGIKTKFSKSNVLNGLLSQYMNKCSDNGINMLVDIRPDTVEYLSQTDIVALFGNMLSNAYEASCKCIATEKPYIELITKRNGSLLIIKTTNSCDIKPEKINNNYVTSKLDDKNSHGYGMKSIYNVVDKYNGSHVENYDENSREFSISIILLIEKEE</sequence>
<geneLocation type="plasmid" evidence="4">
    <name>pEubeli2</name>
</geneLocation>
<dbReference type="KEGG" id="eel:EUBELI_20068"/>
<name>C4Z7D7_LACE2</name>
<dbReference type="InterPro" id="IPR036890">
    <property type="entry name" value="HATPase_C_sf"/>
</dbReference>
<feature type="transmembrane region" description="Helical" evidence="1">
    <location>
        <begin position="81"/>
        <end position="106"/>
    </location>
</feature>
<reference evidence="3 4" key="1">
    <citation type="journal article" date="2009" name="Proc. Natl. Acad. Sci. U.S.A.">
        <title>Characterizing a model human gut microbiota composed of members of its two dominant bacterial phyla.</title>
        <authorList>
            <person name="Mahowald M.A."/>
            <person name="Rey F.E."/>
            <person name="Seedorf H."/>
            <person name="Turnbaugh P.J."/>
            <person name="Fulton R.S."/>
            <person name="Wollam A."/>
            <person name="Shah N."/>
            <person name="Wang C."/>
            <person name="Magrini V."/>
            <person name="Wilson R.K."/>
            <person name="Cantarel B.L."/>
            <person name="Coutinho P.M."/>
            <person name="Henrissat B."/>
            <person name="Crock L.W."/>
            <person name="Russell A."/>
            <person name="Verberkmoes N.C."/>
            <person name="Hettich R.L."/>
            <person name="Gordon J.I."/>
        </authorList>
    </citation>
    <scope>NUCLEOTIDE SEQUENCE [LARGE SCALE GENOMIC DNA]</scope>
    <source>
        <strain evidence="4">ATCC 27750 / DSM 3376 / VPI C15-48 / C15-B4</strain>
        <plasmid evidence="3">unnamed</plasmid>
    </source>
</reference>
<dbReference type="SUPFAM" id="SSF55874">
    <property type="entry name" value="ATPase domain of HSP90 chaperone/DNA topoisomerase II/histidine kinase"/>
    <property type="match status" value="1"/>
</dbReference>
<evidence type="ECO:0000313" key="4">
    <source>
        <dbReference type="Proteomes" id="UP000001476"/>
    </source>
</evidence>
<feature type="domain" description="Sensor histidine kinase NatK-like C-terminal" evidence="2">
    <location>
        <begin position="326"/>
        <end position="429"/>
    </location>
</feature>
<dbReference type="PANTHER" id="PTHR40448">
    <property type="entry name" value="TWO-COMPONENT SENSOR HISTIDINE KINASE"/>
    <property type="match status" value="1"/>
</dbReference>
<dbReference type="EMBL" id="CP001106">
    <property type="protein sequence ID" value="ACR73215.1"/>
    <property type="molecule type" value="Genomic_DNA"/>
</dbReference>
<keyword evidence="1" id="KW-0472">Membrane</keyword>
<dbReference type="Gene3D" id="3.30.565.10">
    <property type="entry name" value="Histidine kinase-like ATPase, C-terminal domain"/>
    <property type="match status" value="1"/>
</dbReference>
<feature type="transmembrane region" description="Helical" evidence="1">
    <location>
        <begin position="189"/>
        <end position="210"/>
    </location>
</feature>